<organism evidence="4 5">
    <name type="scientific">candidate division WWE3 bacterium</name>
    <dbReference type="NCBI Taxonomy" id="2053526"/>
    <lineage>
        <taxon>Bacteria</taxon>
        <taxon>Katanobacteria</taxon>
    </lineage>
</organism>
<feature type="domain" description="Glycosyltransferase subfamily 4-like N-terminal" evidence="3">
    <location>
        <begin position="16"/>
        <end position="176"/>
    </location>
</feature>
<gene>
    <name evidence="4" type="ORF">HS096_03780</name>
</gene>
<dbReference type="Proteomes" id="UP000710385">
    <property type="component" value="Unassembled WGS sequence"/>
</dbReference>
<accession>A0A928Y524</accession>
<proteinExistence type="predicted"/>
<dbReference type="GO" id="GO:0009103">
    <property type="term" value="P:lipopolysaccharide biosynthetic process"/>
    <property type="evidence" value="ECO:0007669"/>
    <property type="project" value="TreeGrafter"/>
</dbReference>
<dbReference type="PANTHER" id="PTHR46401:SF2">
    <property type="entry name" value="GLYCOSYLTRANSFERASE WBBK-RELATED"/>
    <property type="match status" value="1"/>
</dbReference>
<dbReference type="InterPro" id="IPR001296">
    <property type="entry name" value="Glyco_trans_1"/>
</dbReference>
<evidence type="ECO:0000259" key="3">
    <source>
        <dbReference type="Pfam" id="PF13439"/>
    </source>
</evidence>
<dbReference type="GO" id="GO:0016757">
    <property type="term" value="F:glycosyltransferase activity"/>
    <property type="evidence" value="ECO:0007669"/>
    <property type="project" value="InterPro"/>
</dbReference>
<keyword evidence="1" id="KW-0808">Transferase</keyword>
<dbReference type="AlphaFoldDB" id="A0A928Y524"/>
<dbReference type="EMBL" id="JABTTY010000001">
    <property type="protein sequence ID" value="MBE7525475.1"/>
    <property type="molecule type" value="Genomic_DNA"/>
</dbReference>
<comment type="caution">
    <text evidence="4">The sequence shown here is derived from an EMBL/GenBank/DDBJ whole genome shotgun (WGS) entry which is preliminary data.</text>
</comment>
<dbReference type="CDD" id="cd03801">
    <property type="entry name" value="GT4_PimA-like"/>
    <property type="match status" value="1"/>
</dbReference>
<evidence type="ECO:0000259" key="2">
    <source>
        <dbReference type="Pfam" id="PF00534"/>
    </source>
</evidence>
<dbReference type="Gene3D" id="3.40.50.2000">
    <property type="entry name" value="Glycogen Phosphorylase B"/>
    <property type="match status" value="2"/>
</dbReference>
<dbReference type="Pfam" id="PF00534">
    <property type="entry name" value="Glycos_transf_1"/>
    <property type="match status" value="1"/>
</dbReference>
<evidence type="ECO:0000313" key="5">
    <source>
        <dbReference type="Proteomes" id="UP000710385"/>
    </source>
</evidence>
<sequence length="387" mass="42802">MTIVMIGHKGVPSRSGGIERCVEELSTALVKRGVRVISFDRKWYVGDEPSPAGVLRRWSYGIKTKHLDAITHTFTAIILARRDRPDIIHIHGVGPSLLAPFARILHPRAKIVSTFHCVDRTHAKWGVVARAMLRMGEAFTCRFADRTITVSETLALYCLNTYECQPCVIPNGVRIEAGSDMSLLSVFGLKPYKYFAMVTRLVPHKNAHLAIQAHKVLATQRPDLAAQYPLVIVGGSAFTGEYAKELEAACRAYPHVRMVGEQYGSMLSALQEFALAHLSIASSEGMSISLLEAMAMCRPVIVSDIPENTGVTGTDAIIVRTGDVDNLAHALETVCDLPEDERFRMGVRLAERVNERHNWDVIADDTLALYREISSSPVSSFFRMKAV</sequence>
<dbReference type="InterPro" id="IPR028098">
    <property type="entry name" value="Glyco_trans_4-like_N"/>
</dbReference>
<evidence type="ECO:0000313" key="4">
    <source>
        <dbReference type="EMBL" id="MBE7525475.1"/>
    </source>
</evidence>
<evidence type="ECO:0000256" key="1">
    <source>
        <dbReference type="ARBA" id="ARBA00022679"/>
    </source>
</evidence>
<protein>
    <submittedName>
        <fullName evidence="4">Glycosyltransferase family 4 protein</fullName>
    </submittedName>
</protein>
<feature type="domain" description="Glycosyl transferase family 1" evidence="2">
    <location>
        <begin position="192"/>
        <end position="340"/>
    </location>
</feature>
<name>A0A928Y524_UNCKA</name>
<dbReference type="SUPFAM" id="SSF53756">
    <property type="entry name" value="UDP-Glycosyltransferase/glycogen phosphorylase"/>
    <property type="match status" value="1"/>
</dbReference>
<reference evidence="4" key="1">
    <citation type="submission" date="2020-05" db="EMBL/GenBank/DDBJ databases">
        <title>High-Quality Genomes of Partial-Nitritation/Anammox System by Hierarchical Clustering Based Hybrid Assembly.</title>
        <authorList>
            <person name="Liu L."/>
            <person name="Wang Y."/>
            <person name="Che Y."/>
            <person name="Chen Y."/>
            <person name="Xia Y."/>
            <person name="Luo R."/>
            <person name="Cheng S.H."/>
            <person name="Zheng C."/>
            <person name="Zhang T."/>
        </authorList>
    </citation>
    <scope>NUCLEOTIDE SEQUENCE</scope>
    <source>
        <strain evidence="4">H1_PAT1</strain>
    </source>
</reference>
<dbReference type="Pfam" id="PF13439">
    <property type="entry name" value="Glyco_transf_4"/>
    <property type="match status" value="1"/>
</dbReference>
<dbReference type="PANTHER" id="PTHR46401">
    <property type="entry name" value="GLYCOSYLTRANSFERASE WBBK-RELATED"/>
    <property type="match status" value="1"/>
</dbReference>